<feature type="region of interest" description="Disordered" evidence="6">
    <location>
        <begin position="45"/>
        <end position="90"/>
    </location>
</feature>
<evidence type="ECO:0000256" key="3">
    <source>
        <dbReference type="ARBA" id="ARBA00022787"/>
    </source>
</evidence>
<evidence type="ECO:0000313" key="8">
    <source>
        <dbReference type="EMBL" id="KLT41036.1"/>
    </source>
</evidence>
<dbReference type="AlphaFoldDB" id="A0A0J0XIY1"/>
<name>A0A0J0XIY1_9TREE</name>
<dbReference type="GO" id="GO:0005524">
    <property type="term" value="F:ATP binding"/>
    <property type="evidence" value="ECO:0007669"/>
    <property type="project" value="UniProtKB-KW"/>
</dbReference>
<evidence type="ECO:0000256" key="4">
    <source>
        <dbReference type="ARBA" id="ARBA00022840"/>
    </source>
</evidence>
<dbReference type="SMART" id="SM00382">
    <property type="entry name" value="AAA"/>
    <property type="match status" value="1"/>
</dbReference>
<keyword evidence="5" id="KW-0496">Mitochondrion</keyword>
<feature type="compositionally biased region" description="Low complexity" evidence="6">
    <location>
        <begin position="56"/>
        <end position="73"/>
    </location>
</feature>
<dbReference type="InterPro" id="IPR041569">
    <property type="entry name" value="AAA_lid_3"/>
</dbReference>
<feature type="compositionally biased region" description="Acidic residues" evidence="6">
    <location>
        <begin position="74"/>
        <end position="85"/>
    </location>
</feature>
<evidence type="ECO:0000256" key="1">
    <source>
        <dbReference type="ARBA" id="ARBA00004572"/>
    </source>
</evidence>
<feature type="compositionally biased region" description="Basic and acidic residues" evidence="6">
    <location>
        <begin position="1119"/>
        <end position="1133"/>
    </location>
</feature>
<dbReference type="Gene3D" id="3.40.50.300">
    <property type="entry name" value="P-loop containing nucleotide triphosphate hydrolases"/>
    <property type="match status" value="1"/>
</dbReference>
<gene>
    <name evidence="8" type="ORF">CC85DRAFT_286846</name>
</gene>
<dbReference type="Gene3D" id="1.10.8.60">
    <property type="match status" value="1"/>
</dbReference>
<sequence length="1133" mass="122347">MRPRHAKTINSLRSRVASSALHTQWSPAVSRIARPLATTSARCLPRSARTPKGSRTTTTTAAEHATTTENAADPPEEVEVPEGDEPTPPSFPAIVTTLTTPGTPGEPLPSEHHVLFNHLATSFVPANQPSTPKDTGRERPSIIAEGPRGVFLPQAGPHHHNHSEERPSNSASEDPVIALVTPFEGGDAYIARAVHEVASHLSADVVRLDLALGVGFDGPYAPLAETGITAPPMAQASNPLFQTPPAAEHGHQMVEEEEAGDEEEQNGMPGMVRIPLMAAIPGGSPFGMPGPTPRRPENEEEWVSFFSSLINMQTEGEQASTRRRIILLESTAALAETLDVWWPHLLEAVRRRRRPVHKGKKSETLQPTTIVLSIPPSLLLPHTAYMSEPGGEAAAEEGRDRLRSVVEALGATVSTIHVDGGADKGEEKLWFSSEEHDVEGRQRREERRLRAILHNGASALLPFGASSNQQQQPTSHPILDMLMGRNKKNKEDSVSESIVWKTLAIVPSTRDTALEQHERTRRRRALNAALMMRAVGQLGATLDEPLSMLEAPDSAPPRGRQRRLQRLKEPDPEWSELVIGWKDAIDLASTAVGKAAVSVEQPTDKLVLKWKDIQEARAIAYDHERQVTDTVAQYLAASDIAQAKMRQKQSKAHAPTDPVVEALKKSKDLNKHEKRLLSCIVDQQKLASSSFKDVHLPFNTIDAIRTVISLPLLFPEAFQGGILKDHVTSGALLFGPPGTGKTLLARAIAAESGARMLAIQPSDVNDMWVGEGEKLVKAVFNIARRLSPCVVFIDEVDSLFGARSARDSSGGSKAHNQILTEFMQEMDGLSSANANRDKRVVVLGATNRPFDLDDAVLRRLPRRLLVDLPTEEDRKAILNILLRNEKLASDVDINAIAKKTEGFSGSDLKHLCVAAALAAVKEMVVVPWKNGLAASSTPTPVPTSSPGHGPGAREDLPIAVEEEAASEAHEPVTVPQAPQATAVDLTAGNSPAAKLVEEAYLKQLEARAKDEADTRAAEAGVAEGAQPTPETETESATKTEGAENASSEASAETAPRPSYADRVVHAKHFDTALTEIRPSSSEEGTLPELRKWAEQYGEGGKKAGKKSGFGKGFGFGELPLEKTKGFGRVKADE</sequence>
<dbReference type="Proteomes" id="UP000053611">
    <property type="component" value="Unassembled WGS sequence"/>
</dbReference>
<dbReference type="InterPro" id="IPR003960">
    <property type="entry name" value="ATPase_AAA_CS"/>
</dbReference>
<dbReference type="Pfam" id="PF00004">
    <property type="entry name" value="AAA"/>
    <property type="match status" value="1"/>
</dbReference>
<keyword evidence="3" id="KW-1000">Mitochondrion outer membrane</keyword>
<evidence type="ECO:0000256" key="2">
    <source>
        <dbReference type="ARBA" id="ARBA00022741"/>
    </source>
</evidence>
<dbReference type="PANTHER" id="PTHR45644:SF56">
    <property type="entry name" value="AAA ATPASE, PUTATIVE (AFU_ORTHOLOGUE AFUA_2G12920)-RELATED"/>
    <property type="match status" value="1"/>
</dbReference>
<feature type="compositionally biased region" description="Low complexity" evidence="6">
    <location>
        <begin position="935"/>
        <end position="947"/>
    </location>
</feature>
<protein>
    <submittedName>
        <fullName evidence="8">AAA-domain-containing protein</fullName>
    </submittedName>
</protein>
<evidence type="ECO:0000256" key="5">
    <source>
        <dbReference type="ARBA" id="ARBA00023128"/>
    </source>
</evidence>
<dbReference type="InterPro" id="IPR027417">
    <property type="entry name" value="P-loop_NTPase"/>
</dbReference>
<evidence type="ECO:0000259" key="7">
    <source>
        <dbReference type="SMART" id="SM00382"/>
    </source>
</evidence>
<dbReference type="PROSITE" id="PS00674">
    <property type="entry name" value="AAA"/>
    <property type="match status" value="1"/>
</dbReference>
<dbReference type="Pfam" id="PF17862">
    <property type="entry name" value="AAA_lid_3"/>
    <property type="match status" value="1"/>
</dbReference>
<dbReference type="GeneID" id="28984261"/>
<dbReference type="EMBL" id="KQ087224">
    <property type="protein sequence ID" value="KLT41036.1"/>
    <property type="molecule type" value="Genomic_DNA"/>
</dbReference>
<feature type="region of interest" description="Disordered" evidence="6">
    <location>
        <begin position="1097"/>
        <end position="1133"/>
    </location>
</feature>
<feature type="domain" description="AAA+ ATPase" evidence="7">
    <location>
        <begin position="727"/>
        <end position="870"/>
    </location>
</feature>
<accession>A0A0J0XIY1</accession>
<organism evidence="8 9">
    <name type="scientific">Cutaneotrichosporon oleaginosum</name>
    <dbReference type="NCBI Taxonomy" id="879819"/>
    <lineage>
        <taxon>Eukaryota</taxon>
        <taxon>Fungi</taxon>
        <taxon>Dikarya</taxon>
        <taxon>Basidiomycota</taxon>
        <taxon>Agaricomycotina</taxon>
        <taxon>Tremellomycetes</taxon>
        <taxon>Trichosporonales</taxon>
        <taxon>Trichosporonaceae</taxon>
        <taxon>Cutaneotrichosporon</taxon>
    </lineage>
</organism>
<dbReference type="InterPro" id="IPR003959">
    <property type="entry name" value="ATPase_AAA_core"/>
</dbReference>
<reference evidence="8 9" key="1">
    <citation type="submission" date="2015-03" db="EMBL/GenBank/DDBJ databases">
        <title>Genomics and transcriptomics of the oil-accumulating basidiomycete yeast T. oleaginosus allow insights into substrate utilization and the diverse evolutionary trajectories of mating systems in fungi.</title>
        <authorList>
            <consortium name="DOE Joint Genome Institute"/>
            <person name="Kourist R."/>
            <person name="Kracht O."/>
            <person name="Bracharz F."/>
            <person name="Lipzen A."/>
            <person name="Nolan M."/>
            <person name="Ohm R."/>
            <person name="Grigoriev I."/>
            <person name="Sun S."/>
            <person name="Heitman J."/>
            <person name="Bruck T."/>
            <person name="Nowrousian M."/>
        </authorList>
    </citation>
    <scope>NUCLEOTIDE SEQUENCE [LARGE SCALE GENOMIC DNA]</scope>
    <source>
        <strain evidence="8 9">IBC0246</strain>
    </source>
</reference>
<dbReference type="InterPro" id="IPR051701">
    <property type="entry name" value="Mito_OM_Translocase_MSP1"/>
</dbReference>
<keyword evidence="3" id="KW-0472">Membrane</keyword>
<dbReference type="InterPro" id="IPR003593">
    <property type="entry name" value="AAA+_ATPase"/>
</dbReference>
<dbReference type="STRING" id="879819.A0A0J0XIY1"/>
<evidence type="ECO:0000256" key="6">
    <source>
        <dbReference type="SAM" id="MobiDB-lite"/>
    </source>
</evidence>
<comment type="subcellular location">
    <subcellularLocation>
        <location evidence="1">Mitochondrion outer membrane</location>
        <topology evidence="1">Single-pass membrane protein</topology>
    </subcellularLocation>
</comment>
<feature type="region of interest" description="Disordered" evidence="6">
    <location>
        <begin position="932"/>
        <end position="954"/>
    </location>
</feature>
<dbReference type="RefSeq" id="XP_018277527.1">
    <property type="nucleotide sequence ID" value="XM_018423658.1"/>
</dbReference>
<dbReference type="GO" id="GO:0016887">
    <property type="term" value="F:ATP hydrolysis activity"/>
    <property type="evidence" value="ECO:0007669"/>
    <property type="project" value="InterPro"/>
</dbReference>
<evidence type="ECO:0000313" key="9">
    <source>
        <dbReference type="Proteomes" id="UP000053611"/>
    </source>
</evidence>
<keyword evidence="2" id="KW-0547">Nucleotide-binding</keyword>
<keyword evidence="4" id="KW-0067">ATP-binding</keyword>
<dbReference type="SUPFAM" id="SSF52540">
    <property type="entry name" value="P-loop containing nucleoside triphosphate hydrolases"/>
    <property type="match status" value="1"/>
</dbReference>
<feature type="region of interest" description="Disordered" evidence="6">
    <location>
        <begin position="1011"/>
        <end position="1059"/>
    </location>
</feature>
<feature type="region of interest" description="Disordered" evidence="6">
    <location>
        <begin position="153"/>
        <end position="173"/>
    </location>
</feature>
<dbReference type="PANTHER" id="PTHR45644">
    <property type="entry name" value="AAA ATPASE, PUTATIVE (AFU_ORTHOLOGUE AFUA_2G12920)-RELATED-RELATED"/>
    <property type="match status" value="1"/>
</dbReference>
<feature type="compositionally biased region" description="Low complexity" evidence="6">
    <location>
        <begin position="1042"/>
        <end position="1054"/>
    </location>
</feature>
<keyword evidence="9" id="KW-1185">Reference proteome</keyword>
<dbReference type="OrthoDB" id="39734at2759"/>
<proteinExistence type="predicted"/>
<dbReference type="GO" id="GO:0005741">
    <property type="term" value="C:mitochondrial outer membrane"/>
    <property type="evidence" value="ECO:0007669"/>
    <property type="project" value="UniProtKB-SubCell"/>
</dbReference>